<proteinExistence type="predicted"/>
<dbReference type="InterPro" id="IPR023393">
    <property type="entry name" value="START-like_dom_sf"/>
</dbReference>
<sequence length="211" mass="23579">MATSSTLSRGRRVRALVIVAGATAALGVIVWRLLAPPATPPAYADARPDEADDGYSSVTHSVFIDAAPERVWEWSNDPDLRLEDLVRFENFPAVVGTVPITGEWRPGEREGDRRRVEFADGNSLAEEVLVDSPERFRYMIWGFTSPQRFAVQHGIAEFRYAGEGRGTRLTWEYTFLPTAEFLRPAVEWFLESTMSPMMRATLAAIRDGAEA</sequence>
<name>A0A4Q2L6Y0_9MICO</name>
<protein>
    <recommendedName>
        <fullName evidence="4">SRPBCC family protein</fullName>
    </recommendedName>
</protein>
<dbReference type="Gene3D" id="3.30.530.20">
    <property type="match status" value="1"/>
</dbReference>
<dbReference type="OrthoDB" id="4724764at2"/>
<dbReference type="Pfam" id="PF10604">
    <property type="entry name" value="Polyketide_cyc2"/>
    <property type="match status" value="1"/>
</dbReference>
<dbReference type="AlphaFoldDB" id="A0A4Q2L6Y0"/>
<dbReference type="InterPro" id="IPR019587">
    <property type="entry name" value="Polyketide_cyclase/dehydratase"/>
</dbReference>
<feature type="transmembrane region" description="Helical" evidence="1">
    <location>
        <begin position="12"/>
        <end position="34"/>
    </location>
</feature>
<dbReference type="EMBL" id="SDPN01000003">
    <property type="protein sequence ID" value="RXZ72730.1"/>
    <property type="molecule type" value="Genomic_DNA"/>
</dbReference>
<evidence type="ECO:0000313" key="2">
    <source>
        <dbReference type="EMBL" id="RXZ72730.1"/>
    </source>
</evidence>
<dbReference type="Proteomes" id="UP000293865">
    <property type="component" value="Unassembled WGS sequence"/>
</dbReference>
<evidence type="ECO:0000256" key="1">
    <source>
        <dbReference type="SAM" id="Phobius"/>
    </source>
</evidence>
<gene>
    <name evidence="2" type="ORF">ESP51_02710</name>
</gene>
<evidence type="ECO:0008006" key="4">
    <source>
        <dbReference type="Google" id="ProtNLM"/>
    </source>
</evidence>
<accession>A0A4Q2L6Y0</accession>
<keyword evidence="1" id="KW-0812">Transmembrane</keyword>
<evidence type="ECO:0000313" key="3">
    <source>
        <dbReference type="Proteomes" id="UP000293865"/>
    </source>
</evidence>
<keyword evidence="1" id="KW-0472">Membrane</keyword>
<keyword evidence="1" id="KW-1133">Transmembrane helix</keyword>
<keyword evidence="3" id="KW-1185">Reference proteome</keyword>
<dbReference type="RefSeq" id="WP_129519352.1">
    <property type="nucleotide sequence ID" value="NZ_SDPN01000003.1"/>
</dbReference>
<dbReference type="SUPFAM" id="SSF55961">
    <property type="entry name" value="Bet v1-like"/>
    <property type="match status" value="1"/>
</dbReference>
<reference evidence="2 3" key="1">
    <citation type="submission" date="2019-01" db="EMBL/GenBank/DDBJ databases">
        <title>Agromyces.</title>
        <authorList>
            <person name="Li J."/>
        </authorList>
    </citation>
    <scope>NUCLEOTIDE SEQUENCE [LARGE SCALE GENOMIC DNA]</scope>
    <source>
        <strain evidence="2 3">DSM 15934</strain>
    </source>
</reference>
<organism evidence="2 3">
    <name type="scientific">Agromyces albus</name>
    <dbReference type="NCBI Taxonomy" id="205332"/>
    <lineage>
        <taxon>Bacteria</taxon>
        <taxon>Bacillati</taxon>
        <taxon>Actinomycetota</taxon>
        <taxon>Actinomycetes</taxon>
        <taxon>Micrococcales</taxon>
        <taxon>Microbacteriaceae</taxon>
        <taxon>Agromyces</taxon>
    </lineage>
</organism>
<comment type="caution">
    <text evidence="2">The sequence shown here is derived from an EMBL/GenBank/DDBJ whole genome shotgun (WGS) entry which is preliminary data.</text>
</comment>